<reference evidence="6" key="1">
    <citation type="submission" date="2025-08" db="UniProtKB">
        <authorList>
            <consortium name="RefSeq"/>
        </authorList>
    </citation>
    <scope>IDENTIFICATION</scope>
</reference>
<evidence type="ECO:0000313" key="6">
    <source>
        <dbReference type="RefSeq" id="XP_025057653.1"/>
    </source>
</evidence>
<dbReference type="Gene3D" id="1.10.8.270">
    <property type="entry name" value="putative rabgap domain of human tbc1 domain family member 14 like domains"/>
    <property type="match status" value="1"/>
</dbReference>
<keyword evidence="2" id="KW-0175">Coiled coil</keyword>
<proteinExistence type="predicted"/>
<feature type="domain" description="Rab-GAP TBC" evidence="4">
    <location>
        <begin position="119"/>
        <end position="308"/>
    </location>
</feature>
<dbReference type="FunFam" id="1.10.8.270:FF:000001">
    <property type="entry name" value="TBC1 domain family member 1"/>
    <property type="match status" value="1"/>
</dbReference>
<gene>
    <name evidence="6" type="primary">EVI5</name>
</gene>
<dbReference type="Gene3D" id="1.10.10.750">
    <property type="entry name" value="Ypt/Rab-GAP domain of gyp1p, domain 1"/>
    <property type="match status" value="1"/>
</dbReference>
<feature type="compositionally biased region" description="Low complexity" evidence="3">
    <location>
        <begin position="59"/>
        <end position="79"/>
    </location>
</feature>
<organism evidence="5 6">
    <name type="scientific">Alligator sinensis</name>
    <name type="common">Chinese alligator</name>
    <dbReference type="NCBI Taxonomy" id="38654"/>
    <lineage>
        <taxon>Eukaryota</taxon>
        <taxon>Metazoa</taxon>
        <taxon>Chordata</taxon>
        <taxon>Craniata</taxon>
        <taxon>Vertebrata</taxon>
        <taxon>Euteleostomi</taxon>
        <taxon>Archelosauria</taxon>
        <taxon>Archosauria</taxon>
        <taxon>Crocodylia</taxon>
        <taxon>Alligatoridae</taxon>
        <taxon>Alligatorinae</taxon>
        <taxon>Alligator</taxon>
    </lineage>
</organism>
<dbReference type="SMART" id="SM00164">
    <property type="entry name" value="TBC"/>
    <property type="match status" value="1"/>
</dbReference>
<evidence type="ECO:0000256" key="2">
    <source>
        <dbReference type="SAM" id="Coils"/>
    </source>
</evidence>
<protein>
    <submittedName>
        <fullName evidence="6">Ecotropic viral integration site 5 protein homolog isoform X9</fullName>
    </submittedName>
</protein>
<dbReference type="InterPro" id="IPR000195">
    <property type="entry name" value="Rab-GAP-TBC_dom"/>
</dbReference>
<feature type="coiled-coil region" evidence="2">
    <location>
        <begin position="444"/>
        <end position="639"/>
    </location>
</feature>
<dbReference type="InterPro" id="IPR035969">
    <property type="entry name" value="Rab-GAP_TBC_sf"/>
</dbReference>
<evidence type="ECO:0000313" key="5">
    <source>
        <dbReference type="Proteomes" id="UP000189705"/>
    </source>
</evidence>
<dbReference type="CTD" id="7813"/>
<name>A0A3Q0GHK6_ALLSI</name>
<feature type="coiled-coil region" evidence="2">
    <location>
        <begin position="288"/>
        <end position="378"/>
    </location>
</feature>
<dbReference type="GO" id="GO:0005096">
    <property type="term" value="F:GTPase activator activity"/>
    <property type="evidence" value="ECO:0007669"/>
    <property type="project" value="UniProtKB-KW"/>
</dbReference>
<dbReference type="GeneID" id="102378770"/>
<dbReference type="PANTHER" id="PTHR47219:SF11">
    <property type="entry name" value="EVI5-LIKE PROTEIN ISOFORM X1"/>
    <property type="match status" value="1"/>
</dbReference>
<dbReference type="PROSITE" id="PS50086">
    <property type="entry name" value="TBC_RABGAP"/>
    <property type="match status" value="1"/>
</dbReference>
<keyword evidence="5" id="KW-1185">Reference proteome</keyword>
<evidence type="ECO:0000256" key="1">
    <source>
        <dbReference type="ARBA" id="ARBA00022468"/>
    </source>
</evidence>
<dbReference type="InterPro" id="IPR050302">
    <property type="entry name" value="Rab_GAP_TBC_domain"/>
</dbReference>
<dbReference type="Pfam" id="PF00566">
    <property type="entry name" value="RabGAP-TBC"/>
    <property type="match status" value="1"/>
</dbReference>
<feature type="compositionally biased region" description="Low complexity" evidence="3">
    <location>
        <begin position="1"/>
        <end position="36"/>
    </location>
</feature>
<dbReference type="Proteomes" id="UP000189705">
    <property type="component" value="Unplaced"/>
</dbReference>
<dbReference type="GO" id="GO:0031267">
    <property type="term" value="F:small GTPase binding"/>
    <property type="evidence" value="ECO:0007669"/>
    <property type="project" value="TreeGrafter"/>
</dbReference>
<feature type="region of interest" description="Disordered" evidence="3">
    <location>
        <begin position="1"/>
        <end position="40"/>
    </location>
</feature>
<dbReference type="PANTHER" id="PTHR47219">
    <property type="entry name" value="RAB GTPASE-ACTIVATING PROTEIN 1-LIKE"/>
    <property type="match status" value="1"/>
</dbReference>
<accession>A0A3Q0GHK6</accession>
<dbReference type="FunFam" id="1.10.10.750:FF:000002">
    <property type="entry name" value="Ecotropic viral integration site 5"/>
    <property type="match status" value="1"/>
</dbReference>
<dbReference type="SUPFAM" id="SSF47923">
    <property type="entry name" value="Ypt/Rab-GAP domain of gyp1p"/>
    <property type="match status" value="1"/>
</dbReference>
<evidence type="ECO:0000256" key="3">
    <source>
        <dbReference type="SAM" id="MobiDB-lite"/>
    </source>
</evidence>
<feature type="region of interest" description="Disordered" evidence="3">
    <location>
        <begin position="54"/>
        <end position="79"/>
    </location>
</feature>
<sequence>MASQVASPSASLHTTSSSTTPSTPALSPSSPTQLSPDELELLAKLEEQNRLLETDSKSLRSVNGSRRNSGSSLVSSSSASSNLSHLEEDSWILWGRIVNEWEDVRKKKEKQVKELVRKGIPHHFRAIVWQLLCSAQSMPIKDQYSELLKMTSPCEKLIRRDIARTYPEHDFFKEKDSFGQEVLFNVMKAYSLVDREVGYCQGSAFIVGLLLMQGLEIVFRVGLAVLQMNQAELLQLDMEGMLQHFQKVIPHQFDSGPDKLIQASYQVKYNAKKMKKLEKEYTTIKTKEMEEQVEIKRLRTENRLLKQRIETLEKESASLADRLIQGQVTRAQEAEENYLIKRELATIKQQSDEAITKLEQAENTIRELQQQQQWHKCSSRYSEDFVLQLEKELVQARLSEAESHCALKEMQDKVLDMEKRNSSLPDENNVARLQEELIAVKLREAEALMGLKELRQRVKDLEEHWQRHLARTTGRWKDTPRKNTVNELQDELMTIRLKEAETQAELKEMKQRMMEMETQNQINSNHLRRAEQEVTNLQGKVQYLSTQNKGLLAQLSEAKRRQAEIECKSKEEVMAVRLREADRIAAVAELQQHIAELEIQKEEGKIQGQLNKSDCNQYIRELKDQIAELKQEIKCLKGQRVFSDQATFDGIHIVNHFTGDDESFHSSDEDFITNSIQRSGVHFQLHRTGQMALDATVVDSSDSDAEEGVLGIGSTDKIIPKEKNQKRMESYSTTV</sequence>
<dbReference type="AlphaFoldDB" id="A0A3Q0GHK6"/>
<dbReference type="RefSeq" id="XP_025057653.1">
    <property type="nucleotide sequence ID" value="XM_025201868.1"/>
</dbReference>
<evidence type="ECO:0000259" key="4">
    <source>
        <dbReference type="PROSITE" id="PS50086"/>
    </source>
</evidence>
<keyword evidence="1" id="KW-0343">GTPase activation</keyword>